<gene>
    <name evidence="2" type="ordered locus">SGRA_4067</name>
</gene>
<organism evidence="2 3">
    <name type="scientific">Saprospira grandis (strain Lewin)</name>
    <dbReference type="NCBI Taxonomy" id="984262"/>
    <lineage>
        <taxon>Bacteria</taxon>
        <taxon>Pseudomonadati</taxon>
        <taxon>Bacteroidota</taxon>
        <taxon>Saprospiria</taxon>
        <taxon>Saprospirales</taxon>
        <taxon>Saprospiraceae</taxon>
        <taxon>Saprospira</taxon>
    </lineage>
</organism>
<feature type="region of interest" description="Disordered" evidence="1">
    <location>
        <begin position="23"/>
        <end position="110"/>
    </location>
</feature>
<dbReference type="KEGG" id="sgn:SGRA_4067"/>
<accession>H6L7B0</accession>
<name>H6L7B0_SAPGL</name>
<dbReference type="EMBL" id="CP002831">
    <property type="protein sequence ID" value="AFC26782.1"/>
    <property type="molecule type" value="Genomic_DNA"/>
</dbReference>
<evidence type="ECO:0000313" key="3">
    <source>
        <dbReference type="Proteomes" id="UP000007519"/>
    </source>
</evidence>
<evidence type="ECO:0000256" key="1">
    <source>
        <dbReference type="SAM" id="MobiDB-lite"/>
    </source>
</evidence>
<dbReference type="STRING" id="984262.SGRA_4067"/>
<sequence length="110" mass="11405">MDLGPPAFGRRYVSGLAGLLGPARALPAGSAASPPPCTSLGHERAQRAAPSRPQSGRRLRDGKQWREAPDRAAESGEGPSEQRAATQPDLSAAKGSPKKIELNSPSGIKI</sequence>
<feature type="compositionally biased region" description="Low complexity" evidence="1">
    <location>
        <begin position="23"/>
        <end position="32"/>
    </location>
</feature>
<dbReference type="Proteomes" id="UP000007519">
    <property type="component" value="Chromosome"/>
</dbReference>
<evidence type="ECO:0000313" key="2">
    <source>
        <dbReference type="EMBL" id="AFC26782.1"/>
    </source>
</evidence>
<feature type="compositionally biased region" description="Basic and acidic residues" evidence="1">
    <location>
        <begin position="58"/>
        <end position="74"/>
    </location>
</feature>
<dbReference type="AlphaFoldDB" id="H6L7B0"/>
<dbReference type="HOGENOM" id="CLU_2169312_0_0_10"/>
<keyword evidence="3" id="KW-1185">Reference proteome</keyword>
<reference evidence="2 3" key="1">
    <citation type="journal article" date="2012" name="Stand. Genomic Sci.">
        <title>Complete genome sequencing and analysis of Saprospira grandis str. Lewin, a predatory marine bacterium.</title>
        <authorList>
            <person name="Saw J.H."/>
            <person name="Yuryev A."/>
            <person name="Kanbe M."/>
            <person name="Hou S."/>
            <person name="Young A.G."/>
            <person name="Aizawa S."/>
            <person name="Alam M."/>
        </authorList>
    </citation>
    <scope>NUCLEOTIDE SEQUENCE [LARGE SCALE GENOMIC DNA]</scope>
    <source>
        <strain evidence="2 3">Lewin</strain>
    </source>
</reference>
<protein>
    <submittedName>
        <fullName evidence="2">Uncharacterized protein</fullName>
    </submittedName>
</protein>
<proteinExistence type="predicted"/>